<evidence type="ECO:0008006" key="7">
    <source>
        <dbReference type="Google" id="ProtNLM"/>
    </source>
</evidence>
<name>A0ABP1NLJ7_XYLVO</name>
<evidence type="ECO:0000259" key="4">
    <source>
        <dbReference type="Pfam" id="PF16041"/>
    </source>
</evidence>
<evidence type="ECO:0000313" key="5">
    <source>
        <dbReference type="EMBL" id="CAL7941908.1"/>
    </source>
</evidence>
<keyword evidence="1" id="KW-0175">Coiled coil</keyword>
<gene>
    <name evidence="5" type="ORF">XYLVIOL_LOCUS5253</name>
</gene>
<protein>
    <recommendedName>
        <fullName evidence="7">E3 ubiquitin-protein ligase APD1-4 middle domain-containing protein</fullName>
    </recommendedName>
</protein>
<dbReference type="InterPro" id="IPR032008">
    <property type="entry name" value="APD1-4_N"/>
</dbReference>
<dbReference type="Pfam" id="PF16040">
    <property type="entry name" value="APD1-4_N"/>
    <property type="match status" value="1"/>
</dbReference>
<dbReference type="InterPro" id="IPR032010">
    <property type="entry name" value="APD1-4_M"/>
</dbReference>
<keyword evidence="2" id="KW-0472">Membrane</keyword>
<evidence type="ECO:0000256" key="1">
    <source>
        <dbReference type="SAM" id="Coils"/>
    </source>
</evidence>
<reference evidence="5 6" key="1">
    <citation type="submission" date="2024-08" db="EMBL/GenBank/DDBJ databases">
        <authorList>
            <person name="Will J Nash"/>
            <person name="Angela Man"/>
            <person name="Seanna McTaggart"/>
            <person name="Kendall Baker"/>
            <person name="Tom Barker"/>
            <person name="Leah Catchpole"/>
            <person name="Alex Durrant"/>
            <person name="Karim Gharbi"/>
            <person name="Naomi Irish"/>
            <person name="Gemy Kaithakottil"/>
            <person name="Debby Ku"/>
            <person name="Aaliyah Providence"/>
            <person name="Felix Shaw"/>
            <person name="David Swarbreck"/>
            <person name="Chris Watkins"/>
            <person name="Ann M. McCartney"/>
            <person name="Giulio Formenti"/>
            <person name="Alice Mouton"/>
            <person name="Noel Vella"/>
            <person name="Bjorn M von Reumont"/>
            <person name="Adriana Vella"/>
            <person name="Wilfried Haerty"/>
        </authorList>
    </citation>
    <scope>NUCLEOTIDE SEQUENCE [LARGE SCALE GENOMIC DNA]</scope>
</reference>
<feature type="coiled-coil region" evidence="1">
    <location>
        <begin position="261"/>
        <end position="325"/>
    </location>
</feature>
<organism evidence="5 6">
    <name type="scientific">Xylocopa violacea</name>
    <name type="common">Violet carpenter bee</name>
    <name type="synonym">Apis violacea</name>
    <dbReference type="NCBI Taxonomy" id="135666"/>
    <lineage>
        <taxon>Eukaryota</taxon>
        <taxon>Metazoa</taxon>
        <taxon>Ecdysozoa</taxon>
        <taxon>Arthropoda</taxon>
        <taxon>Hexapoda</taxon>
        <taxon>Insecta</taxon>
        <taxon>Pterygota</taxon>
        <taxon>Neoptera</taxon>
        <taxon>Endopterygota</taxon>
        <taxon>Hymenoptera</taxon>
        <taxon>Apocrita</taxon>
        <taxon>Aculeata</taxon>
        <taxon>Apoidea</taxon>
        <taxon>Anthophila</taxon>
        <taxon>Apidae</taxon>
        <taxon>Xylocopa</taxon>
        <taxon>Xylocopa</taxon>
    </lineage>
</organism>
<feature type="transmembrane region" description="Helical" evidence="2">
    <location>
        <begin position="507"/>
        <end position="524"/>
    </location>
</feature>
<keyword evidence="2" id="KW-1133">Transmembrane helix</keyword>
<proteinExistence type="predicted"/>
<evidence type="ECO:0000259" key="3">
    <source>
        <dbReference type="Pfam" id="PF16040"/>
    </source>
</evidence>
<feature type="domain" description="E3 ubiquitin-protein ligase APD1-4 middle" evidence="4">
    <location>
        <begin position="415"/>
        <end position="522"/>
    </location>
</feature>
<dbReference type="Proteomes" id="UP001642520">
    <property type="component" value="Unassembled WGS sequence"/>
</dbReference>
<accession>A0ABP1NLJ7</accession>
<feature type="domain" description="E3 ubiquitin-protein ligase APD1-4 N-terminal" evidence="3">
    <location>
        <begin position="65"/>
        <end position="134"/>
    </location>
</feature>
<keyword evidence="6" id="KW-1185">Reference proteome</keyword>
<keyword evidence="2" id="KW-0812">Transmembrane</keyword>
<dbReference type="Pfam" id="PF16041">
    <property type="entry name" value="APD1-4_M"/>
    <property type="match status" value="1"/>
</dbReference>
<dbReference type="PANTHER" id="PTHR39077">
    <property type="entry name" value="DUF4793 DOMAIN-CONTAINING PROTEIN"/>
    <property type="match status" value="1"/>
</dbReference>
<dbReference type="EMBL" id="CAXAJV020001292">
    <property type="protein sequence ID" value="CAL7941908.1"/>
    <property type="molecule type" value="Genomic_DNA"/>
</dbReference>
<sequence>MHGIKRILVFCTLTTILPIIFLVTPLYLRHNFYANVAYAVTDSDILEISDGISTIFCSKHTLQMNRTFNAFQMTQKPEITSYRKHIRLKKSMILPDDTLEYWGFYLLEGASVALSVCSRFQGASILVVKGERNLRTCGMLEHHNTQAVENIFLPDAKTQVKVTFKSDTKEVNVNSNITRNNWNDTLNGIEDKFSWNIAFNDTDDQHTDIYSHTRGNLMSYKENREEESKKMFWDENIKSYTRPVEIERVHNITRRLRHAKKRHHKEQMKEKRKNIVSQENKKVQRNVKIESYMKNFTNNEYNIILKRLQEKLNSGENKEDSIKNEVKVRKEISNRRVKRNQELVKPTFLLDQGVKHGGNAGKNTTNVNADSSTSSFENELFQCYGGSILIAQEFPPSKQCTDVSYLLNGKHMQAVHNVVENGYYYYIFYSDNDIVSNDIYALFDIYKPIFHYENVTRSCINQTKCSFSINLLSSDRVIVEIPTKEDLEYEIDDVDLLLSICHPRMEVYVIFPVAVLFFILACAFM</sequence>
<evidence type="ECO:0000256" key="2">
    <source>
        <dbReference type="SAM" id="Phobius"/>
    </source>
</evidence>
<evidence type="ECO:0000313" key="6">
    <source>
        <dbReference type="Proteomes" id="UP001642520"/>
    </source>
</evidence>
<feature type="transmembrane region" description="Helical" evidence="2">
    <location>
        <begin position="7"/>
        <end position="28"/>
    </location>
</feature>
<comment type="caution">
    <text evidence="5">The sequence shown here is derived from an EMBL/GenBank/DDBJ whole genome shotgun (WGS) entry which is preliminary data.</text>
</comment>
<dbReference type="PANTHER" id="PTHR39077:SF2">
    <property type="entry name" value="E3 UBIQUITIN-PROTEIN LIGASE APD1-4 MIDDLE DOMAIN-CONTAINING PROTEIN"/>
    <property type="match status" value="1"/>
</dbReference>